<gene>
    <name evidence="2" type="ORF">A3A60_01615</name>
</gene>
<accession>A0A1F5HZM7</accession>
<sequence>MTQTAERINIRNLAAEWPQPVLFDVRNFITEDDWWYIEKRFSSERHIEDKLDFALAMKIMRPQKFGREAEKLWREAIRNLDTYIENEARPEFPLVASTMKLIFGQKVDLYLEGKVPELAQRIEVDLDSTSHSPDEILNRCAELKVLFPQKLPEKELGEKFQELLDYSQFKYGGHLLMANFFKLRIIFPEKKFIGEIARKNVGTIIEALQFYRENGQWFQFAVLALTACVVFADKVEVTENGLEVTPRSGQGGSQKPTPVIRRF</sequence>
<evidence type="ECO:0000313" key="3">
    <source>
        <dbReference type="Proteomes" id="UP000179227"/>
    </source>
</evidence>
<dbReference type="AlphaFoldDB" id="A0A1F5HZM7"/>
<evidence type="ECO:0000256" key="1">
    <source>
        <dbReference type="SAM" id="MobiDB-lite"/>
    </source>
</evidence>
<dbReference type="STRING" id="1797729.A3A60_01615"/>
<reference evidence="2 3" key="1">
    <citation type="journal article" date="2016" name="Nat. Commun.">
        <title>Thousands of microbial genomes shed light on interconnected biogeochemical processes in an aquifer system.</title>
        <authorList>
            <person name="Anantharaman K."/>
            <person name="Brown C.T."/>
            <person name="Hug L.A."/>
            <person name="Sharon I."/>
            <person name="Castelle C.J."/>
            <person name="Probst A.J."/>
            <person name="Thomas B.C."/>
            <person name="Singh A."/>
            <person name="Wilkins M.J."/>
            <person name="Karaoz U."/>
            <person name="Brodie E.L."/>
            <person name="Williams K.H."/>
            <person name="Hubbard S.S."/>
            <person name="Banfield J.F."/>
        </authorList>
    </citation>
    <scope>NUCLEOTIDE SEQUENCE [LARGE SCALE GENOMIC DNA]</scope>
</reference>
<organism evidence="2 3">
    <name type="scientific">Candidatus Curtissbacteria bacterium RIFCSPLOWO2_01_FULL_42_26</name>
    <dbReference type="NCBI Taxonomy" id="1797729"/>
    <lineage>
        <taxon>Bacteria</taxon>
        <taxon>Candidatus Curtissiibacteriota</taxon>
    </lineage>
</organism>
<feature type="region of interest" description="Disordered" evidence="1">
    <location>
        <begin position="243"/>
        <end position="263"/>
    </location>
</feature>
<evidence type="ECO:0000313" key="2">
    <source>
        <dbReference type="EMBL" id="OGE09608.1"/>
    </source>
</evidence>
<dbReference type="EMBL" id="MFBS01000018">
    <property type="protein sequence ID" value="OGE09608.1"/>
    <property type="molecule type" value="Genomic_DNA"/>
</dbReference>
<comment type="caution">
    <text evidence="2">The sequence shown here is derived from an EMBL/GenBank/DDBJ whole genome shotgun (WGS) entry which is preliminary data.</text>
</comment>
<name>A0A1F5HZM7_9BACT</name>
<protein>
    <submittedName>
        <fullName evidence="2">Uncharacterized protein</fullName>
    </submittedName>
</protein>
<proteinExistence type="predicted"/>
<dbReference type="Proteomes" id="UP000179227">
    <property type="component" value="Unassembled WGS sequence"/>
</dbReference>